<evidence type="ECO:0000313" key="12">
    <source>
        <dbReference type="Proteomes" id="UP000019025"/>
    </source>
</evidence>
<evidence type="ECO:0000256" key="10">
    <source>
        <dbReference type="ARBA" id="ARBA00075877"/>
    </source>
</evidence>
<dbReference type="Proteomes" id="UP000019025">
    <property type="component" value="Chromosome"/>
</dbReference>
<accession>W0HRN9</accession>
<dbReference type="GO" id="GO:0008236">
    <property type="term" value="F:serine-type peptidase activity"/>
    <property type="evidence" value="ECO:0007669"/>
    <property type="project" value="UniProtKB-KW"/>
</dbReference>
<keyword evidence="4" id="KW-0645">Protease</keyword>
<dbReference type="PANTHER" id="PTHR20842:SF0">
    <property type="entry name" value="ALPHA-ASPARTYL DIPEPTIDASE"/>
    <property type="match status" value="1"/>
</dbReference>
<sequence>MQLLLLSNSTCPGKSYLEPAIAPIGKLLRGRRQALFVPFAGVIVDWDAYTDKVRQALAPLTVDVTGIHRTADAGAAIATAEIIIVDGGNTFHLVKHCRDRGLLRAIHRRVQEGAAYIGWSAGANLACPTLCTTNDMPIVDPGGFDALGLINFQINPHYTNQLPAGHQGETRQQRLDELLRARPEMTVVGLPEGDWLTVADGAAMLAGPYNAALYCAELAEPGVLTPGSTITLK</sequence>
<evidence type="ECO:0000256" key="8">
    <source>
        <dbReference type="ARBA" id="ARBA00050239"/>
    </source>
</evidence>
<dbReference type="CDD" id="cd03146">
    <property type="entry name" value="GAT1_Peptidase_E"/>
    <property type="match status" value="1"/>
</dbReference>
<dbReference type="GO" id="GO:0005737">
    <property type="term" value="C:cytoplasm"/>
    <property type="evidence" value="ECO:0007669"/>
    <property type="project" value="UniProtKB-SubCell"/>
</dbReference>
<dbReference type="InterPro" id="IPR005320">
    <property type="entry name" value="Peptidase_S51"/>
</dbReference>
<evidence type="ECO:0000256" key="9">
    <source>
        <dbReference type="ARBA" id="ARBA00066675"/>
    </source>
</evidence>
<dbReference type="Pfam" id="PF03575">
    <property type="entry name" value="Peptidase_S51"/>
    <property type="match status" value="1"/>
</dbReference>
<comment type="catalytic activity">
    <reaction evidence="8">
        <text>Dipeptidase E catalyzes the hydrolysis of dipeptides Asp-|-Xaa. It does not act on peptides with N-terminal Glu, Asn or Gln, nor does it cleave isoaspartyl peptides.</text>
        <dbReference type="EC" id="3.4.13.21"/>
    </reaction>
</comment>
<dbReference type="EC" id="3.4.13.21" evidence="9"/>
<dbReference type="AlphaFoldDB" id="W0HRN9"/>
<dbReference type="Gene3D" id="3.40.50.880">
    <property type="match status" value="1"/>
</dbReference>
<evidence type="ECO:0000256" key="3">
    <source>
        <dbReference type="ARBA" id="ARBA00022490"/>
    </source>
</evidence>
<dbReference type="SUPFAM" id="SSF52317">
    <property type="entry name" value="Class I glutamine amidotransferase-like"/>
    <property type="match status" value="1"/>
</dbReference>
<protein>
    <recommendedName>
        <fullName evidence="9">dipeptidase E</fullName>
        <ecNumber evidence="9">3.4.13.21</ecNumber>
    </recommendedName>
    <alternativeName>
        <fullName evidence="10">Asp-specific dipeptidase</fullName>
    </alternativeName>
</protein>
<evidence type="ECO:0000256" key="1">
    <source>
        <dbReference type="ARBA" id="ARBA00004496"/>
    </source>
</evidence>
<dbReference type="GO" id="GO:0006508">
    <property type="term" value="P:proteolysis"/>
    <property type="evidence" value="ECO:0007669"/>
    <property type="project" value="UniProtKB-KW"/>
</dbReference>
<evidence type="ECO:0000256" key="2">
    <source>
        <dbReference type="ARBA" id="ARBA00006534"/>
    </source>
</evidence>
<proteinExistence type="inferred from homology"/>
<dbReference type="EMBL" id="CP006568">
    <property type="protein sequence ID" value="AHF74828.1"/>
    <property type="molecule type" value="Genomic_DNA"/>
</dbReference>
<dbReference type="NCBIfam" id="NF003642">
    <property type="entry name" value="PRK05282.1"/>
    <property type="match status" value="1"/>
</dbReference>
<organism evidence="11 12">
    <name type="scientific">Candidatus Sodalis pierantonii str. SOPE</name>
    <dbReference type="NCBI Taxonomy" id="2342"/>
    <lineage>
        <taxon>Bacteria</taxon>
        <taxon>Pseudomonadati</taxon>
        <taxon>Pseudomonadota</taxon>
        <taxon>Gammaproteobacteria</taxon>
        <taxon>Enterobacterales</taxon>
        <taxon>Bruguierivoracaceae</taxon>
        <taxon>Sodalis</taxon>
    </lineage>
</organism>
<evidence type="ECO:0000256" key="7">
    <source>
        <dbReference type="ARBA" id="ARBA00022997"/>
    </source>
</evidence>
<dbReference type="eggNOG" id="COG3340">
    <property type="taxonomic scope" value="Bacteria"/>
</dbReference>
<keyword evidence="12" id="KW-1185">Reference proteome</keyword>
<evidence type="ECO:0000256" key="4">
    <source>
        <dbReference type="ARBA" id="ARBA00022670"/>
    </source>
</evidence>
<keyword evidence="3" id="KW-0963">Cytoplasm</keyword>
<dbReference type="InterPro" id="IPR029062">
    <property type="entry name" value="Class_I_gatase-like"/>
</dbReference>
<gene>
    <name evidence="11" type="primary">pepE</name>
    <name evidence="11" type="ORF">SOPEG_3600</name>
</gene>
<dbReference type="RefSeq" id="WP_025246568.1">
    <property type="nucleotide sequence ID" value="NZ_CP006568.1"/>
</dbReference>
<evidence type="ECO:0000313" key="11">
    <source>
        <dbReference type="EMBL" id="AHF74828.1"/>
    </source>
</evidence>
<comment type="subcellular location">
    <subcellularLocation>
        <location evidence="1">Cytoplasm</location>
    </subcellularLocation>
</comment>
<reference evidence="11 12" key="1">
    <citation type="journal article" date="2014" name="Genome Biol. Evol.">
        <title>Genome degeneration and adaptation in a nascent stage of symbiosis.</title>
        <authorList>
            <person name="Oakeson K.F."/>
            <person name="Gil R."/>
            <person name="Clayton A.L."/>
            <person name="Dunn D.M."/>
            <person name="von Niederhausern A.C."/>
            <person name="Hamil C."/>
            <person name="Aoyagi A."/>
            <person name="Duval B."/>
            <person name="Baca A."/>
            <person name="Silva F.J."/>
            <person name="Vallier A."/>
            <person name="Jackson D.G."/>
            <person name="Latorre A."/>
            <person name="Weiss R.B."/>
            <person name="Heddi A."/>
            <person name="Moya A."/>
            <person name="Dale C."/>
        </authorList>
    </citation>
    <scope>NUCLEOTIDE SEQUENCE [LARGE SCALE GENOMIC DNA]</scope>
    <source>
        <strain evidence="12">none</strain>
    </source>
</reference>
<dbReference type="PANTHER" id="PTHR20842">
    <property type="entry name" value="PROTEASE S51 ALPHA-ASPARTYL DIPEPTIDASE"/>
    <property type="match status" value="1"/>
</dbReference>
<keyword evidence="7 11" id="KW-0224">Dipeptidase</keyword>
<evidence type="ECO:0000256" key="5">
    <source>
        <dbReference type="ARBA" id="ARBA00022801"/>
    </source>
</evidence>
<dbReference type="HOGENOM" id="CLU_071689_0_0_6"/>
<dbReference type="PATRIC" id="fig|2342.5.peg.3927"/>
<keyword evidence="5 11" id="KW-0378">Hydrolase</keyword>
<dbReference type="KEGG" id="pes:SOPEG_3600"/>
<name>W0HRN9_9GAMM</name>
<evidence type="ECO:0000256" key="6">
    <source>
        <dbReference type="ARBA" id="ARBA00022825"/>
    </source>
</evidence>
<keyword evidence="6" id="KW-0720">Serine protease</keyword>
<dbReference type="GO" id="GO:0016805">
    <property type="term" value="F:dipeptidase activity"/>
    <property type="evidence" value="ECO:0007669"/>
    <property type="project" value="UniProtKB-KW"/>
</dbReference>
<dbReference type="FunFam" id="3.40.50.880:FF:000007">
    <property type="entry name" value="Peptidase E"/>
    <property type="match status" value="1"/>
</dbReference>
<comment type="similarity">
    <text evidence="2">Belongs to the peptidase S51 family.</text>
</comment>